<dbReference type="Proteomes" id="UP001494902">
    <property type="component" value="Unassembled WGS sequence"/>
</dbReference>
<evidence type="ECO:0000313" key="3">
    <source>
        <dbReference type="Proteomes" id="UP001494902"/>
    </source>
</evidence>
<keyword evidence="3" id="KW-1185">Reference proteome</keyword>
<dbReference type="RefSeq" id="WP_349299141.1">
    <property type="nucleotide sequence ID" value="NZ_JBEDNQ010000006.1"/>
</dbReference>
<protein>
    <submittedName>
        <fullName evidence="2">Uncharacterized protein</fullName>
    </submittedName>
</protein>
<feature type="region of interest" description="Disordered" evidence="1">
    <location>
        <begin position="1"/>
        <end position="41"/>
    </location>
</feature>
<accession>A0ABV1KDW3</accession>
<comment type="caution">
    <text evidence="2">The sequence shown here is derived from an EMBL/GenBank/DDBJ whole genome shotgun (WGS) entry which is preliminary data.</text>
</comment>
<proteinExistence type="predicted"/>
<name>A0ABV1KDW3_9PSEU</name>
<organism evidence="2 3">
    <name type="scientific">Pseudonocardia nematodicida</name>
    <dbReference type="NCBI Taxonomy" id="1206997"/>
    <lineage>
        <taxon>Bacteria</taxon>
        <taxon>Bacillati</taxon>
        <taxon>Actinomycetota</taxon>
        <taxon>Actinomycetes</taxon>
        <taxon>Pseudonocardiales</taxon>
        <taxon>Pseudonocardiaceae</taxon>
        <taxon>Pseudonocardia</taxon>
    </lineage>
</organism>
<reference evidence="2 3" key="1">
    <citation type="submission" date="2024-03" db="EMBL/GenBank/DDBJ databases">
        <title>Draft genome sequence of Pseudonocardia nematodicida JCM 31783.</title>
        <authorList>
            <person name="Butdee W."/>
            <person name="Duangmal K."/>
        </authorList>
    </citation>
    <scope>NUCLEOTIDE SEQUENCE [LARGE SCALE GENOMIC DNA]</scope>
    <source>
        <strain evidence="2 3">JCM 31783</strain>
    </source>
</reference>
<gene>
    <name evidence="2" type="ORF">WIS52_16485</name>
</gene>
<evidence type="ECO:0000256" key="1">
    <source>
        <dbReference type="SAM" id="MobiDB-lite"/>
    </source>
</evidence>
<dbReference type="EMBL" id="JBEDNQ010000006">
    <property type="protein sequence ID" value="MEQ3552073.1"/>
    <property type="molecule type" value="Genomic_DNA"/>
</dbReference>
<feature type="compositionally biased region" description="Low complexity" evidence="1">
    <location>
        <begin position="14"/>
        <end position="32"/>
    </location>
</feature>
<sequence length="69" mass="6774">MSSTAPAGAPVPAPERTAAAAPATTPGVASPGGARGGSGDVRLHAVPLDLDLPVADVVRRLAHRDRVTA</sequence>
<evidence type="ECO:0000313" key="2">
    <source>
        <dbReference type="EMBL" id="MEQ3552073.1"/>
    </source>
</evidence>